<evidence type="ECO:0000313" key="3">
    <source>
        <dbReference type="Proteomes" id="UP000805614"/>
    </source>
</evidence>
<dbReference type="Proteomes" id="UP000805614">
    <property type="component" value="Unassembled WGS sequence"/>
</dbReference>
<organism evidence="2 3">
    <name type="scientific">Actinomadura alba</name>
    <dbReference type="NCBI Taxonomy" id="406431"/>
    <lineage>
        <taxon>Bacteria</taxon>
        <taxon>Bacillati</taxon>
        <taxon>Actinomycetota</taxon>
        <taxon>Actinomycetes</taxon>
        <taxon>Streptosporangiales</taxon>
        <taxon>Thermomonosporaceae</taxon>
        <taxon>Actinomadura</taxon>
    </lineage>
</organism>
<gene>
    <name evidence="2" type="ORF">HKK74_16065</name>
</gene>
<dbReference type="RefSeq" id="WP_187244028.1">
    <property type="nucleotide sequence ID" value="NZ_BAAAOK010000004.1"/>
</dbReference>
<keyword evidence="3" id="KW-1185">Reference proteome</keyword>
<proteinExistence type="predicted"/>
<feature type="compositionally biased region" description="Polar residues" evidence="1">
    <location>
        <begin position="134"/>
        <end position="144"/>
    </location>
</feature>
<comment type="caution">
    <text evidence="2">The sequence shown here is derived from an EMBL/GenBank/DDBJ whole genome shotgun (WGS) entry which is preliminary data.</text>
</comment>
<sequence length="208" mass="21321">MELRLGSHAFSISDFIIYVADVDADAMPRAAQLAEVAPDPELVTRVRTEHPDLVIAVAAPTPIAHACVEAGAALLVGDHLTTVAAATGSGLVSSEPEHAISQGVRPDGLIVEARSVSDAEEHVRSGHPVLVTPASASGVGSPSTRVPAAPATSDTDAAALAAVTVYAWMGARIFRVPARDAAATRESLDMIASIKGSRPPSVSRRGLV</sequence>
<dbReference type="EMBL" id="JABVEC010000011">
    <property type="protein sequence ID" value="MBC6467006.1"/>
    <property type="molecule type" value="Genomic_DNA"/>
</dbReference>
<evidence type="ECO:0000256" key="1">
    <source>
        <dbReference type="SAM" id="MobiDB-lite"/>
    </source>
</evidence>
<accession>A0ABR7LQH8</accession>
<name>A0ABR7LQH8_9ACTN</name>
<evidence type="ECO:0000313" key="2">
    <source>
        <dbReference type="EMBL" id="MBC6467006.1"/>
    </source>
</evidence>
<reference evidence="2 3" key="1">
    <citation type="submission" date="2020-06" db="EMBL/GenBank/DDBJ databases">
        <title>Actinomadura xiongansis sp. nov., isolated from soil of Baiyangdian.</title>
        <authorList>
            <person name="Zhang X."/>
        </authorList>
    </citation>
    <scope>NUCLEOTIDE SEQUENCE [LARGE SCALE GENOMIC DNA]</scope>
    <source>
        <strain evidence="2 3">HBUM206468</strain>
    </source>
</reference>
<protein>
    <submittedName>
        <fullName evidence="2">Uncharacterized protein</fullName>
    </submittedName>
</protein>
<feature type="region of interest" description="Disordered" evidence="1">
    <location>
        <begin position="130"/>
        <end position="150"/>
    </location>
</feature>